<evidence type="ECO:0000256" key="1">
    <source>
        <dbReference type="SAM" id="MobiDB-lite"/>
    </source>
</evidence>
<accession>A0A0L0H9I0</accession>
<dbReference type="GeneID" id="27692565"/>
<feature type="compositionally biased region" description="Low complexity" evidence="1">
    <location>
        <begin position="61"/>
        <end position="72"/>
    </location>
</feature>
<dbReference type="Proteomes" id="UP000053201">
    <property type="component" value="Unassembled WGS sequence"/>
</dbReference>
<dbReference type="AlphaFoldDB" id="A0A0L0H9I0"/>
<gene>
    <name evidence="2" type="ORF">SPPG_09440</name>
</gene>
<dbReference type="RefSeq" id="XP_016605711.1">
    <property type="nucleotide sequence ID" value="XM_016757606.1"/>
</dbReference>
<dbReference type="EMBL" id="KQ257463">
    <property type="protein sequence ID" value="KNC97671.1"/>
    <property type="molecule type" value="Genomic_DNA"/>
</dbReference>
<dbReference type="InParanoid" id="A0A0L0H9I0"/>
<evidence type="ECO:0000313" key="3">
    <source>
        <dbReference type="Proteomes" id="UP000053201"/>
    </source>
</evidence>
<feature type="compositionally biased region" description="Low complexity" evidence="1">
    <location>
        <begin position="38"/>
        <end position="49"/>
    </location>
</feature>
<organism evidence="2 3">
    <name type="scientific">Spizellomyces punctatus (strain DAOM BR117)</name>
    <dbReference type="NCBI Taxonomy" id="645134"/>
    <lineage>
        <taxon>Eukaryota</taxon>
        <taxon>Fungi</taxon>
        <taxon>Fungi incertae sedis</taxon>
        <taxon>Chytridiomycota</taxon>
        <taxon>Chytridiomycota incertae sedis</taxon>
        <taxon>Chytridiomycetes</taxon>
        <taxon>Spizellomycetales</taxon>
        <taxon>Spizellomycetaceae</taxon>
        <taxon>Spizellomyces</taxon>
    </lineage>
</organism>
<feature type="region of interest" description="Disordered" evidence="1">
    <location>
        <begin position="1"/>
        <end position="179"/>
    </location>
</feature>
<protein>
    <submittedName>
        <fullName evidence="2">Uncharacterized protein</fullName>
    </submittedName>
</protein>
<proteinExistence type="predicted"/>
<dbReference type="OrthoDB" id="2134169at2759"/>
<dbReference type="VEuPathDB" id="FungiDB:SPPG_09440"/>
<feature type="compositionally biased region" description="Polar residues" evidence="1">
    <location>
        <begin position="73"/>
        <end position="88"/>
    </location>
</feature>
<keyword evidence="3" id="KW-1185">Reference proteome</keyword>
<sequence>MADQGDVLDKQPQSSETLEQVKQSMAQLSPVSPHQDNSSVFRGFFSSGGLNQGRSTSRLPFSFGSSMRRSSSYINDTPQAPAPSTIQDSGAAATRDMVSRAPHREQDTNTGPRETNLMPPQRRLVPTPPPSTQKHGTSENRGVESPTPSRTHHYSGMMAGDGSIDASEHLSPSNSGQMHDDQSLVFLPPSNSRKMVSAGRNGRGTDVGILGNIEVENELAATMMNLAGHIQQQNSSRQRKLEELTEELNRARLCMQEQAETISKLKENSQVVISAITGQREKIQLNQDRFGTMRWSRRKMIPL</sequence>
<feature type="compositionally biased region" description="Polar residues" evidence="1">
    <location>
        <begin position="11"/>
        <end position="37"/>
    </location>
</feature>
<evidence type="ECO:0000313" key="2">
    <source>
        <dbReference type="EMBL" id="KNC97671.1"/>
    </source>
</evidence>
<name>A0A0L0H9I0_SPIPD</name>
<reference evidence="2 3" key="1">
    <citation type="submission" date="2009-08" db="EMBL/GenBank/DDBJ databases">
        <title>The Genome Sequence of Spizellomyces punctatus strain DAOM BR117.</title>
        <authorList>
            <consortium name="The Broad Institute Genome Sequencing Platform"/>
            <person name="Russ C."/>
            <person name="Cuomo C."/>
            <person name="Shea T."/>
            <person name="Young S.K."/>
            <person name="Zeng Q."/>
            <person name="Koehrsen M."/>
            <person name="Haas B."/>
            <person name="Borodovsky M."/>
            <person name="Guigo R."/>
            <person name="Alvarado L."/>
            <person name="Berlin A."/>
            <person name="Bochicchio J."/>
            <person name="Borenstein D."/>
            <person name="Chapman S."/>
            <person name="Chen Z."/>
            <person name="Engels R."/>
            <person name="Freedman E."/>
            <person name="Gellesch M."/>
            <person name="Goldberg J."/>
            <person name="Griggs A."/>
            <person name="Gujja S."/>
            <person name="Heiman D."/>
            <person name="Hepburn T."/>
            <person name="Howarth C."/>
            <person name="Jen D."/>
            <person name="Larson L."/>
            <person name="Lewis B."/>
            <person name="Mehta T."/>
            <person name="Park D."/>
            <person name="Pearson M."/>
            <person name="Roberts A."/>
            <person name="Saif S."/>
            <person name="Shenoy N."/>
            <person name="Sisk P."/>
            <person name="Stolte C."/>
            <person name="Sykes S."/>
            <person name="Thomson T."/>
            <person name="Walk T."/>
            <person name="White J."/>
            <person name="Yandava C."/>
            <person name="Burger G."/>
            <person name="Gray M.W."/>
            <person name="Holland P.W.H."/>
            <person name="King N."/>
            <person name="Lang F.B.F."/>
            <person name="Roger A.J."/>
            <person name="Ruiz-Trillo I."/>
            <person name="Lander E."/>
            <person name="Nusbaum C."/>
        </authorList>
    </citation>
    <scope>NUCLEOTIDE SEQUENCE [LARGE SCALE GENOMIC DNA]</scope>
    <source>
        <strain evidence="2 3">DAOM BR117</strain>
    </source>
</reference>